<reference evidence="2 3" key="1">
    <citation type="journal article" date="2014" name="Am. J. Bot.">
        <title>Genome assembly and annotation for red clover (Trifolium pratense; Fabaceae).</title>
        <authorList>
            <person name="Istvanek J."/>
            <person name="Jaros M."/>
            <person name="Krenek A."/>
            <person name="Repkova J."/>
        </authorList>
    </citation>
    <scope>NUCLEOTIDE SEQUENCE [LARGE SCALE GENOMIC DNA]</scope>
    <source>
        <strain evidence="3">cv. Tatra</strain>
        <tissue evidence="2">Young leaves</tissue>
    </source>
</reference>
<dbReference type="EMBL" id="ASHM01190151">
    <property type="protein sequence ID" value="PNX66196.1"/>
    <property type="molecule type" value="Genomic_DNA"/>
</dbReference>
<reference evidence="2 3" key="2">
    <citation type="journal article" date="2017" name="Front. Plant Sci.">
        <title>Gene Classification and Mining of Molecular Markers Useful in Red Clover (Trifolium pratense) Breeding.</title>
        <authorList>
            <person name="Istvanek J."/>
            <person name="Dluhosova J."/>
            <person name="Dluhos P."/>
            <person name="Patkova L."/>
            <person name="Nedelnik J."/>
            <person name="Repkova J."/>
        </authorList>
    </citation>
    <scope>NUCLEOTIDE SEQUENCE [LARGE SCALE GENOMIC DNA]</scope>
    <source>
        <strain evidence="3">cv. Tatra</strain>
        <tissue evidence="2">Young leaves</tissue>
    </source>
</reference>
<protein>
    <submittedName>
        <fullName evidence="2">Uncharacterized protein</fullName>
    </submittedName>
</protein>
<feature type="non-terminal residue" evidence="2">
    <location>
        <position position="56"/>
    </location>
</feature>
<dbReference type="Proteomes" id="UP000236291">
    <property type="component" value="Unassembled WGS sequence"/>
</dbReference>
<comment type="caution">
    <text evidence="2">The sequence shown here is derived from an EMBL/GenBank/DDBJ whole genome shotgun (WGS) entry which is preliminary data.</text>
</comment>
<feature type="region of interest" description="Disordered" evidence="1">
    <location>
        <begin position="1"/>
        <end position="56"/>
    </location>
</feature>
<evidence type="ECO:0000313" key="3">
    <source>
        <dbReference type="Proteomes" id="UP000236291"/>
    </source>
</evidence>
<feature type="compositionally biased region" description="Basic residues" evidence="1">
    <location>
        <begin position="28"/>
        <end position="39"/>
    </location>
</feature>
<feature type="compositionally biased region" description="Basic and acidic residues" evidence="1">
    <location>
        <begin position="40"/>
        <end position="56"/>
    </location>
</feature>
<sequence>MTKMRDLRIDDSGEGLIVARGRSENKSKGKGNKHRSKSRSKGDGGGKLRCYHCHEP</sequence>
<proteinExistence type="predicted"/>
<gene>
    <name evidence="2" type="ORF">L195_g062943</name>
</gene>
<evidence type="ECO:0000313" key="2">
    <source>
        <dbReference type="EMBL" id="PNX66196.1"/>
    </source>
</evidence>
<accession>A0A2K3KIU0</accession>
<feature type="compositionally biased region" description="Basic and acidic residues" evidence="1">
    <location>
        <begin position="1"/>
        <end position="11"/>
    </location>
</feature>
<evidence type="ECO:0000256" key="1">
    <source>
        <dbReference type="SAM" id="MobiDB-lite"/>
    </source>
</evidence>
<organism evidence="2 3">
    <name type="scientific">Trifolium pratense</name>
    <name type="common">Red clover</name>
    <dbReference type="NCBI Taxonomy" id="57577"/>
    <lineage>
        <taxon>Eukaryota</taxon>
        <taxon>Viridiplantae</taxon>
        <taxon>Streptophyta</taxon>
        <taxon>Embryophyta</taxon>
        <taxon>Tracheophyta</taxon>
        <taxon>Spermatophyta</taxon>
        <taxon>Magnoliopsida</taxon>
        <taxon>eudicotyledons</taxon>
        <taxon>Gunneridae</taxon>
        <taxon>Pentapetalae</taxon>
        <taxon>rosids</taxon>
        <taxon>fabids</taxon>
        <taxon>Fabales</taxon>
        <taxon>Fabaceae</taxon>
        <taxon>Papilionoideae</taxon>
        <taxon>50 kb inversion clade</taxon>
        <taxon>NPAAA clade</taxon>
        <taxon>Hologalegina</taxon>
        <taxon>IRL clade</taxon>
        <taxon>Trifolieae</taxon>
        <taxon>Trifolium</taxon>
    </lineage>
</organism>
<name>A0A2K3KIU0_TRIPR</name>
<dbReference type="AlphaFoldDB" id="A0A2K3KIU0"/>